<dbReference type="GO" id="GO:0005576">
    <property type="term" value="C:extracellular region"/>
    <property type="evidence" value="ECO:0007669"/>
    <property type="project" value="UniProtKB-SubCell"/>
</dbReference>
<name>A0A974A4K9_9BRAD</name>
<dbReference type="InterPro" id="IPR018511">
    <property type="entry name" value="Hemolysin-typ_Ca-bd_CS"/>
</dbReference>
<dbReference type="Gene3D" id="2.150.10.10">
    <property type="entry name" value="Serralysin-like metalloprotease, C-terminal"/>
    <property type="match status" value="4"/>
</dbReference>
<dbReference type="SUPFAM" id="SSF51120">
    <property type="entry name" value="beta-Roll"/>
    <property type="match status" value="3"/>
</dbReference>
<dbReference type="GO" id="GO:0005509">
    <property type="term" value="F:calcium ion binding"/>
    <property type="evidence" value="ECO:0007669"/>
    <property type="project" value="InterPro"/>
</dbReference>
<dbReference type="RefSeq" id="WP_166214507.1">
    <property type="nucleotide sequence ID" value="NZ_CP088285.1"/>
</dbReference>
<dbReference type="GO" id="GO:0005975">
    <property type="term" value="P:carbohydrate metabolic process"/>
    <property type="evidence" value="ECO:0007669"/>
    <property type="project" value="InterPro"/>
</dbReference>
<dbReference type="Pfam" id="PF00353">
    <property type="entry name" value="HemolysinCabind"/>
    <property type="match status" value="4"/>
</dbReference>
<accession>A0A974A4K9</accession>
<proteinExistence type="predicted"/>
<sequence length="1552" mass="158407">MAATIGNLTLDGRFADWSLNDIVERPGNTVANYQVYGALVDDATGKNYVVGINAAVATDPVIAANTSIYLNTDQNAATGYLVFGSAIGAEYEVKFLLDANTVLQPYLYSRTSAGTETLLNKGAPLNFGVSSDGESVEVAIPQALLTPTGGPAPTSINFAALINNGEVALPGDFTNPQYVITDPSTLVPVDHTIKKVGIVFSATTAALYFGGSAAGQTAYADLFMAAQHQAAAAGVSYDLLTEADLTNVAKLSQYSALIFPDMENVQSSQVASIVSALSHVVYGYHVPIITAGNFLTNDEIGAPLPGNSYANMQALLDVTLGGFGTATYSVTADPAALANHNPIMAGYAAGELIGGASGQFAGTPAGYYTNTGYQTFSGVTQPATTLADINVQGGASVAGVVQTTTGGTNTLFATTGLLGDSNLLQHAIQNAVFGTTPSLSLDTSRMAGIVASRTDLDQSQFRSDVSPEGGQAGIYDLLIPILQQRKQQYSFVGTYYANIGDNANPNNENFTNWAVSAPYYRSIVAMGSEIGNHSYTHLINPPVSTWNENTNTLYVTPPANGSAPNWTFNYEFGQSKTILQQQIGVAIAGAAVPGAAETVSTSQQIMQYYQSVAGGLTGYVTGGWTGAGAGYPNAFGYIDPTNTGSVYIAPNITFDFTEIQFQNKTPEQALADWQALFNQLSANSQAPIIVWPWHDYGATNWDTNGAGGDPGYTTQMFTDFIAYAYNAGYEFVTMETLAARIAAQQKATISETTNGNVITATITPDPTAPDLGGMALNVTNAAGQVIQNAGNWYGYDSDSIFLPYGGGTFKVTLGATQDDVTHIEALPMRADLLSVTGDGANLAFSMTGDGVVDIHVKTPGANIVSIQGAPLATLNGADLSLVFNDGLLAVSTSSPQGVQVQHNVTVSDGAAAVASSGNDIFFGGSANDIINGGGGNDVLNGGGATNTAVYSGIVNNYSYTQNADGSVTVADLRAGAPDGTDTDINIQNFQFGDGLVLTQAQLAFSVVMGTPGNDVLTGSAIANSGQIILGLAGNDTLTAGIGGNTILDGADGNDTLRDAGTAAAASLVDTMSGGAGDDTYVVTRANDVIVEQTNAGTDTVRTNLRNYVLPNNAENLVYTASAGITATGNALGNTFSGFDGTSILNGGDGTDTALFTGQFAQYRVAANPDGSLSLTDTRAGSPDGTTTFSNFELFQFNGGLVLTAAQLGGSTGIPPTAVNGTTGNDALTSSMTGAIISGLGGADTLTAGAANQTLDGGAGADILNDNGQSGIKLLGAAGNDTFIVSNPGTIIAESANNGTDTVQTTLSTYQLPANVERLVYTGSESFTATATVAGEQITGGAGADSLGDAGLANVVLRGGGGADTFTVTSSSTTVNETAGSTNATVMTTLASYTLPGNVQNLTHFGTGNFTGNGNGLANTITGGIGNDTLFGNGGKDHLEGGVGNDRLSGGDGADTFVFNHAGFGKDVITDFTANMTNANHDFLELSSSMFAAGTTETALVNGAALNAAGGPVTVVQQGSNVLITLDPTDTITLNNVTLSMLKASATADIHFV</sequence>
<comment type="subcellular location">
    <subcellularLocation>
        <location evidence="1">Secreted</location>
    </subcellularLocation>
</comment>
<dbReference type="PANTHER" id="PTHR38340:SF1">
    <property type="entry name" value="S-LAYER PROTEIN"/>
    <property type="match status" value="1"/>
</dbReference>
<evidence type="ECO:0008006" key="4">
    <source>
        <dbReference type="Google" id="ProtNLM"/>
    </source>
</evidence>
<reference evidence="3" key="1">
    <citation type="submission" date="2020-06" db="EMBL/GenBank/DDBJ databases">
        <title>Whole Genome Sequence of Bradyrhizobium sp. Strain 1S1.</title>
        <authorList>
            <person name="Bromfield E.S.P."/>
            <person name="Cloutier S."/>
        </authorList>
    </citation>
    <scope>NUCLEOTIDE SEQUENCE [LARGE SCALE GENOMIC DNA]</scope>
    <source>
        <strain evidence="3">1S1</strain>
    </source>
</reference>
<comment type="caution">
    <text evidence="3">The sequence shown here is derived from an EMBL/GenBank/DDBJ whole genome shotgun (WGS) entry which is preliminary data.</text>
</comment>
<dbReference type="PANTHER" id="PTHR38340">
    <property type="entry name" value="S-LAYER PROTEIN"/>
    <property type="match status" value="1"/>
</dbReference>
<protein>
    <recommendedName>
        <fullName evidence="4">Calcium-binding protein</fullName>
    </recommendedName>
</protein>
<dbReference type="SUPFAM" id="SSF88713">
    <property type="entry name" value="Glycoside hydrolase/deacetylase"/>
    <property type="match status" value="1"/>
</dbReference>
<keyword evidence="2" id="KW-0964">Secreted</keyword>
<dbReference type="InterPro" id="IPR050557">
    <property type="entry name" value="RTX_toxin/Mannuronan_C5-epim"/>
</dbReference>
<dbReference type="InterPro" id="IPR011330">
    <property type="entry name" value="Glyco_hydro/deAcase_b/a-brl"/>
</dbReference>
<dbReference type="InterPro" id="IPR001343">
    <property type="entry name" value="Hemolysn_Ca-bd"/>
</dbReference>
<dbReference type="EMBL" id="JAAOLE020000001">
    <property type="protein sequence ID" value="NVI48223.1"/>
    <property type="molecule type" value="Genomic_DNA"/>
</dbReference>
<evidence type="ECO:0000313" key="3">
    <source>
        <dbReference type="EMBL" id="NVI48223.1"/>
    </source>
</evidence>
<gene>
    <name evidence="3" type="ORF">HAP48_036040</name>
</gene>
<dbReference type="PRINTS" id="PR00313">
    <property type="entry name" value="CABNDNGRPT"/>
</dbReference>
<evidence type="ECO:0000256" key="2">
    <source>
        <dbReference type="ARBA" id="ARBA00022525"/>
    </source>
</evidence>
<evidence type="ECO:0000256" key="1">
    <source>
        <dbReference type="ARBA" id="ARBA00004613"/>
    </source>
</evidence>
<dbReference type="InterPro" id="IPR011049">
    <property type="entry name" value="Serralysin-like_metalloprot_C"/>
</dbReference>
<organism evidence="3">
    <name type="scientific">Bradyrhizobium septentrionale</name>
    <dbReference type="NCBI Taxonomy" id="1404411"/>
    <lineage>
        <taxon>Bacteria</taxon>
        <taxon>Pseudomonadati</taxon>
        <taxon>Pseudomonadota</taxon>
        <taxon>Alphaproteobacteria</taxon>
        <taxon>Hyphomicrobiales</taxon>
        <taxon>Nitrobacteraceae</taxon>
        <taxon>Bradyrhizobium</taxon>
    </lineage>
</organism>
<dbReference type="PROSITE" id="PS00330">
    <property type="entry name" value="HEMOLYSIN_CALCIUM"/>
    <property type="match status" value="2"/>
</dbReference>
<dbReference type="Gene3D" id="3.20.20.370">
    <property type="entry name" value="Glycoside hydrolase/deacetylase"/>
    <property type="match status" value="1"/>
</dbReference>